<accession>A0A2S1YNJ8</accession>
<dbReference type="InterPro" id="IPR054335">
    <property type="entry name" value="DuOB_dom"/>
</dbReference>
<dbReference type="AlphaFoldDB" id="A0A2S1YNJ8"/>
<keyword evidence="3" id="KW-1185">Reference proteome</keyword>
<proteinExistence type="predicted"/>
<dbReference type="Proteomes" id="UP000245250">
    <property type="component" value="Chromosome"/>
</dbReference>
<organism evidence="2 3">
    <name type="scientific">Flavobacterium crocinum</name>
    <dbReference type="NCBI Taxonomy" id="2183896"/>
    <lineage>
        <taxon>Bacteria</taxon>
        <taxon>Pseudomonadati</taxon>
        <taxon>Bacteroidota</taxon>
        <taxon>Flavobacteriia</taxon>
        <taxon>Flavobacteriales</taxon>
        <taxon>Flavobacteriaceae</taxon>
        <taxon>Flavobacterium</taxon>
    </lineage>
</organism>
<evidence type="ECO:0000313" key="2">
    <source>
        <dbReference type="EMBL" id="AWK05659.1"/>
    </source>
</evidence>
<evidence type="ECO:0000313" key="3">
    <source>
        <dbReference type="Proteomes" id="UP000245250"/>
    </source>
</evidence>
<feature type="domain" description="Dual OB-containing" evidence="1">
    <location>
        <begin position="1"/>
        <end position="202"/>
    </location>
</feature>
<evidence type="ECO:0000259" key="1">
    <source>
        <dbReference type="Pfam" id="PF22557"/>
    </source>
</evidence>
<gene>
    <name evidence="2" type="ORF">HYN56_15995</name>
</gene>
<dbReference type="EMBL" id="CP029255">
    <property type="protein sequence ID" value="AWK05659.1"/>
    <property type="molecule type" value="Genomic_DNA"/>
</dbReference>
<name>A0A2S1YNJ8_9FLAO</name>
<sequence length="203" mass="23486">MNVLIVAKTKWGDYFCIGGIEITTNKYLRLMDLNGGYQPFNTPFKVGQIWNITYKPTPGVPPHIEDVQVISKTHIDTVNPNQYILNNCKIWKGDLNDVYDFKLKWNNGRGFLNDPNDLPINSVGFWQTDKDLILGDNFGKPCYNYNYNSFLKRNKKMPYKGEVPPIGNIPAGTLIRLSLAKWWNPPDNPMMEKRCYLQLSGWY</sequence>
<reference evidence="2 3" key="1">
    <citation type="submission" date="2018-05" db="EMBL/GenBank/DDBJ databases">
        <title>Genome sequencing of Flavobacterium sp. HYN0056.</title>
        <authorList>
            <person name="Yi H."/>
            <person name="Baek C."/>
        </authorList>
    </citation>
    <scope>NUCLEOTIDE SEQUENCE [LARGE SCALE GENOMIC DNA]</scope>
    <source>
        <strain evidence="2 3">HYN0056</strain>
    </source>
</reference>
<dbReference type="RefSeq" id="WP_109193096.1">
    <property type="nucleotide sequence ID" value="NZ_CP029255.1"/>
</dbReference>
<protein>
    <recommendedName>
        <fullName evidence="1">Dual OB-containing domain-containing protein</fullName>
    </recommendedName>
</protein>
<dbReference type="Pfam" id="PF22557">
    <property type="entry name" value="DuOB"/>
    <property type="match status" value="1"/>
</dbReference>
<dbReference type="OrthoDB" id="1093445at2"/>
<dbReference type="KEGG" id="fcr:HYN56_15995"/>